<dbReference type="EMBL" id="QQTP01000008">
    <property type="protein sequence ID" value="RDJ23686.1"/>
    <property type="molecule type" value="Genomic_DNA"/>
</dbReference>
<comment type="catalytic activity">
    <reaction evidence="9 10">
        <text>Release of signal peptides from bacterial membrane prolipoproteins. Hydrolyzes -Xaa-Yaa-Zaa-|-(S,diacylglyceryl)Cys-, in which Xaa is hydrophobic (preferably Leu), and Yaa (Ala or Ser) and Zaa (Gly or Ala) have small, neutral side chains.</text>
        <dbReference type="EC" id="3.4.23.36"/>
    </reaction>
</comment>
<evidence type="ECO:0000256" key="9">
    <source>
        <dbReference type="HAMAP-Rule" id="MF_00161"/>
    </source>
</evidence>
<feature type="transmembrane region" description="Helical" evidence="9">
    <location>
        <begin position="134"/>
        <end position="154"/>
    </location>
</feature>
<evidence type="ECO:0000256" key="11">
    <source>
        <dbReference type="RuleBase" id="RU004181"/>
    </source>
</evidence>
<feature type="transmembrane region" description="Helical" evidence="9">
    <location>
        <begin position="97"/>
        <end position="114"/>
    </location>
</feature>
<dbReference type="PROSITE" id="PS00855">
    <property type="entry name" value="SPASE_II"/>
    <property type="match status" value="1"/>
</dbReference>
<evidence type="ECO:0000313" key="12">
    <source>
        <dbReference type="EMBL" id="RDJ23686.1"/>
    </source>
</evidence>
<keyword evidence="2 9" id="KW-1003">Cell membrane</keyword>
<gene>
    <name evidence="9" type="primary">lspA</name>
    <name evidence="12" type="ORF">DWE98_16205</name>
</gene>
<keyword evidence="5 9" id="KW-0064">Aspartyl protease</keyword>
<keyword evidence="7 9" id="KW-1133">Transmembrane helix</keyword>
<reference evidence="13" key="1">
    <citation type="submission" date="2018-07" db="EMBL/GenBank/DDBJ databases">
        <authorList>
            <person name="Safronova V.I."/>
            <person name="Chirak E.R."/>
            <person name="Sazanova A.L."/>
        </authorList>
    </citation>
    <scope>NUCLEOTIDE SEQUENCE [LARGE SCALE GENOMIC DNA]</scope>
    <source>
        <strain evidence="13">RCAM04685</strain>
    </source>
</reference>
<keyword evidence="6 9" id="KW-0378">Hydrolase</keyword>
<comment type="pathway">
    <text evidence="9">Protein modification; lipoprotein biosynthesis (signal peptide cleavage).</text>
</comment>
<sequence length="165" mass="18326">MRQESLTSPRRLGLWIVALVFVLDQASKLWLLFGVRIAENGPYAVTPFMDIVLAWNRGISYGLFQQYSDLGRWLLVVVSFAAVIWLGRWLWNASGRLTVVSLALIIGGALGNGVDRAVYGAVVDFVHLYYRSFSWYIFNIADAAIVVGVIGLLYESLRPGAEKAA</sequence>
<evidence type="ECO:0000256" key="10">
    <source>
        <dbReference type="RuleBase" id="RU000594"/>
    </source>
</evidence>
<dbReference type="GO" id="GO:0004190">
    <property type="term" value="F:aspartic-type endopeptidase activity"/>
    <property type="evidence" value="ECO:0007669"/>
    <property type="project" value="UniProtKB-UniRule"/>
</dbReference>
<dbReference type="PRINTS" id="PR00781">
    <property type="entry name" value="LIPOSIGPTASE"/>
</dbReference>
<dbReference type="AlphaFoldDB" id="A0A370L4K6"/>
<accession>A0A370L4K6</accession>
<dbReference type="GO" id="GO:0005886">
    <property type="term" value="C:plasma membrane"/>
    <property type="evidence" value="ECO:0007669"/>
    <property type="project" value="UniProtKB-SubCell"/>
</dbReference>
<evidence type="ECO:0000256" key="3">
    <source>
        <dbReference type="ARBA" id="ARBA00022670"/>
    </source>
</evidence>
<evidence type="ECO:0000256" key="2">
    <source>
        <dbReference type="ARBA" id="ARBA00022475"/>
    </source>
</evidence>
<dbReference type="InterPro" id="IPR001872">
    <property type="entry name" value="Peptidase_A8"/>
</dbReference>
<name>A0A370L4K6_9HYPH</name>
<keyword evidence="8 9" id="KW-0472">Membrane</keyword>
<keyword evidence="3 9" id="KW-0645">Protease</keyword>
<comment type="similarity">
    <text evidence="1 9 11">Belongs to the peptidase A8 family.</text>
</comment>
<dbReference type="PANTHER" id="PTHR33695">
    <property type="entry name" value="LIPOPROTEIN SIGNAL PEPTIDASE"/>
    <property type="match status" value="1"/>
</dbReference>
<protein>
    <recommendedName>
        <fullName evidence="9">Lipoprotein signal peptidase</fullName>
        <ecNumber evidence="9">3.4.23.36</ecNumber>
    </recommendedName>
    <alternativeName>
        <fullName evidence="9">Prolipoprotein signal peptidase</fullName>
    </alternativeName>
    <alternativeName>
        <fullName evidence="9">Signal peptidase II</fullName>
        <shortName evidence="9">SPase II</shortName>
    </alternativeName>
</protein>
<dbReference type="OrthoDB" id="9810259at2"/>
<dbReference type="PANTHER" id="PTHR33695:SF1">
    <property type="entry name" value="LIPOPROTEIN SIGNAL PEPTIDASE"/>
    <property type="match status" value="1"/>
</dbReference>
<feature type="active site" evidence="9">
    <location>
        <position position="142"/>
    </location>
</feature>
<evidence type="ECO:0000256" key="4">
    <source>
        <dbReference type="ARBA" id="ARBA00022692"/>
    </source>
</evidence>
<comment type="caution">
    <text evidence="12">The sequence shown here is derived from an EMBL/GenBank/DDBJ whole genome shotgun (WGS) entry which is preliminary data.</text>
</comment>
<keyword evidence="4 9" id="KW-0812">Transmembrane</keyword>
<organism evidence="12 13">
    <name type="scientific">Bosea caraganae</name>
    <dbReference type="NCBI Taxonomy" id="2763117"/>
    <lineage>
        <taxon>Bacteria</taxon>
        <taxon>Pseudomonadati</taxon>
        <taxon>Pseudomonadota</taxon>
        <taxon>Alphaproteobacteria</taxon>
        <taxon>Hyphomicrobiales</taxon>
        <taxon>Boseaceae</taxon>
        <taxon>Bosea</taxon>
    </lineage>
</organism>
<evidence type="ECO:0000256" key="5">
    <source>
        <dbReference type="ARBA" id="ARBA00022750"/>
    </source>
</evidence>
<dbReference type="GO" id="GO:0006508">
    <property type="term" value="P:proteolysis"/>
    <property type="evidence" value="ECO:0007669"/>
    <property type="project" value="UniProtKB-KW"/>
</dbReference>
<evidence type="ECO:0000256" key="8">
    <source>
        <dbReference type="ARBA" id="ARBA00023136"/>
    </source>
</evidence>
<evidence type="ECO:0000256" key="7">
    <source>
        <dbReference type="ARBA" id="ARBA00022989"/>
    </source>
</evidence>
<evidence type="ECO:0000313" key="13">
    <source>
        <dbReference type="Proteomes" id="UP000255207"/>
    </source>
</evidence>
<dbReference type="HAMAP" id="MF_00161">
    <property type="entry name" value="LspA"/>
    <property type="match status" value="1"/>
</dbReference>
<dbReference type="RefSeq" id="WP_114830311.1">
    <property type="nucleotide sequence ID" value="NZ_QQTO01000035.1"/>
</dbReference>
<comment type="subcellular location">
    <subcellularLocation>
        <location evidence="9">Cell membrane</location>
        <topology evidence="9">Multi-pass membrane protein</topology>
    </subcellularLocation>
</comment>
<dbReference type="Proteomes" id="UP000255207">
    <property type="component" value="Unassembled WGS sequence"/>
</dbReference>
<dbReference type="NCBIfam" id="TIGR00077">
    <property type="entry name" value="lspA"/>
    <property type="match status" value="1"/>
</dbReference>
<evidence type="ECO:0000256" key="6">
    <source>
        <dbReference type="ARBA" id="ARBA00022801"/>
    </source>
</evidence>
<evidence type="ECO:0000256" key="1">
    <source>
        <dbReference type="ARBA" id="ARBA00006139"/>
    </source>
</evidence>
<feature type="active site" evidence="9">
    <location>
        <position position="124"/>
    </location>
</feature>
<proteinExistence type="inferred from homology"/>
<dbReference type="UniPathway" id="UPA00665"/>
<keyword evidence="13" id="KW-1185">Reference proteome</keyword>
<comment type="function">
    <text evidence="9 10">This protein specifically catalyzes the removal of signal peptides from prolipoproteins.</text>
</comment>
<feature type="transmembrane region" description="Helical" evidence="9">
    <location>
        <begin position="12"/>
        <end position="33"/>
    </location>
</feature>
<feature type="transmembrane region" description="Helical" evidence="9">
    <location>
        <begin position="70"/>
        <end position="90"/>
    </location>
</feature>
<dbReference type="EC" id="3.4.23.36" evidence="9"/>
<dbReference type="Pfam" id="PF01252">
    <property type="entry name" value="Peptidase_A8"/>
    <property type="match status" value="1"/>
</dbReference>